<keyword evidence="4" id="KW-1185">Reference proteome</keyword>
<reference evidence="3 4" key="1">
    <citation type="submission" date="2023-10" db="EMBL/GenBank/DDBJ databases">
        <title>Nicoliella lavandulae sp. nov. isolated from Lavandula angustifolia flowers.</title>
        <authorList>
            <person name="Alcantara C."/>
            <person name="Zuniga M."/>
            <person name="Landete J.M."/>
            <person name="Monedero V."/>
        </authorList>
    </citation>
    <scope>NUCLEOTIDE SEQUENCE [LARGE SCALE GENOMIC DNA]</scope>
    <source>
        <strain evidence="3 4">Es01</strain>
    </source>
</reference>
<evidence type="ECO:0000256" key="2">
    <source>
        <dbReference type="SAM" id="SignalP"/>
    </source>
</evidence>
<name>A0ABU8SLW8_9LACO</name>
<protein>
    <submittedName>
        <fullName evidence="3">Uncharacterized protein</fullName>
    </submittedName>
</protein>
<dbReference type="RefSeq" id="WP_339960747.1">
    <property type="nucleotide sequence ID" value="NZ_JAWMWH010000003.1"/>
</dbReference>
<feature type="chain" id="PRO_5045884655" evidence="2">
    <location>
        <begin position="20"/>
        <end position="195"/>
    </location>
</feature>
<keyword evidence="2" id="KW-0732">Signal</keyword>
<feature type="signal peptide" evidence="2">
    <location>
        <begin position="1"/>
        <end position="19"/>
    </location>
</feature>
<sequence>MAINTKKLLYALAASTVLAGFGSATISTYNGGITANAAKKHHKKKHHQKKHKQKKTTKVKQTVTNQTVTTNQNADGTDNISDYATPGDWFVTNQAKLTSYYSSHDANAYNAGATDAKNLELNPSEYNDLGYKYAYIISLANDATKPFLTDAAGSVAYYNKIYNIYASAGSYINTNHPANHMSLNSSTLQWSEFEN</sequence>
<accession>A0ABU8SLW8</accession>
<evidence type="ECO:0000313" key="3">
    <source>
        <dbReference type="EMBL" id="MEJ6400893.1"/>
    </source>
</evidence>
<dbReference type="Proteomes" id="UP001370590">
    <property type="component" value="Unassembled WGS sequence"/>
</dbReference>
<dbReference type="EMBL" id="JAWMWH010000003">
    <property type="protein sequence ID" value="MEJ6400893.1"/>
    <property type="molecule type" value="Genomic_DNA"/>
</dbReference>
<organism evidence="3 4">
    <name type="scientific">Nicoliella lavandulae</name>
    <dbReference type="NCBI Taxonomy" id="3082954"/>
    <lineage>
        <taxon>Bacteria</taxon>
        <taxon>Bacillati</taxon>
        <taxon>Bacillota</taxon>
        <taxon>Bacilli</taxon>
        <taxon>Lactobacillales</taxon>
        <taxon>Lactobacillaceae</taxon>
        <taxon>Nicoliella</taxon>
    </lineage>
</organism>
<evidence type="ECO:0000256" key="1">
    <source>
        <dbReference type="SAM" id="MobiDB-lite"/>
    </source>
</evidence>
<evidence type="ECO:0000313" key="4">
    <source>
        <dbReference type="Proteomes" id="UP001370590"/>
    </source>
</evidence>
<proteinExistence type="predicted"/>
<gene>
    <name evidence="3" type="ORF">R4146_07020</name>
</gene>
<feature type="compositionally biased region" description="Basic residues" evidence="1">
    <location>
        <begin position="38"/>
        <end position="58"/>
    </location>
</feature>
<comment type="caution">
    <text evidence="3">The sequence shown here is derived from an EMBL/GenBank/DDBJ whole genome shotgun (WGS) entry which is preliminary data.</text>
</comment>
<feature type="region of interest" description="Disordered" evidence="1">
    <location>
        <begin position="37"/>
        <end position="61"/>
    </location>
</feature>